<accession>A0A9P6VHG6</accession>
<evidence type="ECO:0000256" key="1">
    <source>
        <dbReference type="SAM" id="Phobius"/>
    </source>
</evidence>
<keyword evidence="1" id="KW-0812">Transmembrane</keyword>
<protein>
    <recommendedName>
        <fullName evidence="4">Polysaccharide export protein</fullName>
    </recommendedName>
</protein>
<proteinExistence type="predicted"/>
<sequence length="434" mass="49095">MALFLPRQFRRQYLRPRPLFLIITFLVLLDALIISVTLPSPVRTTPEGYSKLPSQRIFIASINRNSEYMLRMSWSAALLDLVKHLGPENVYVSVVESGSQDHTKEALTDLRGELDTLGVKNTIFLGIDVLQQAAELLDVPVEGEDRTGWIFSGRGKTGWEVRRIPYLANLRNQAMEPLLAMSPETRFDKVLWINDVVFTTEDVTTLLATNQGSYAAACSLDFSRPVTPQIYYDTFALRDSLGHKTATLTYPYFYSASSLSALRSNSPVPVKSCWNGMIAMDSAPFYSSPPLRFRGTTDDLAKEHVEGSECCLVHADNWRLGAEKGVWLNPNVRVSYNLTTYENVNPGAGREGSPGVEGRQTWPGKWEAVGGIWRNRRARWFGWVRDWSEATVVRGRVRRWIEKGKVLGEEREERGAVCLVNEMQVLFENGWQHV</sequence>
<dbReference type="AlphaFoldDB" id="A0A9P6VHG6"/>
<feature type="transmembrane region" description="Helical" evidence="1">
    <location>
        <begin position="20"/>
        <end position="38"/>
    </location>
</feature>
<evidence type="ECO:0008006" key="4">
    <source>
        <dbReference type="Google" id="ProtNLM"/>
    </source>
</evidence>
<dbReference type="PANTHER" id="PTHR34144">
    <property type="entry name" value="CHROMOSOME 8, WHOLE GENOME SHOTGUN SEQUENCE"/>
    <property type="match status" value="1"/>
</dbReference>
<organism evidence="2 3">
    <name type="scientific">Hyphodiscus hymeniophilus</name>
    <dbReference type="NCBI Taxonomy" id="353542"/>
    <lineage>
        <taxon>Eukaryota</taxon>
        <taxon>Fungi</taxon>
        <taxon>Dikarya</taxon>
        <taxon>Ascomycota</taxon>
        <taxon>Pezizomycotina</taxon>
        <taxon>Leotiomycetes</taxon>
        <taxon>Helotiales</taxon>
        <taxon>Hyphodiscaceae</taxon>
        <taxon>Hyphodiscus</taxon>
    </lineage>
</organism>
<name>A0A9P6VHG6_9HELO</name>
<dbReference type="PANTHER" id="PTHR34144:SF7">
    <property type="entry name" value="EXPORT PROTEIN (CAP59), PUTATIVE (AFU_ORTHOLOGUE AFUA_7G05020)-RELATED"/>
    <property type="match status" value="1"/>
</dbReference>
<reference evidence="2" key="1">
    <citation type="submission" date="2019-07" db="EMBL/GenBank/DDBJ databases">
        <title>Hyphodiscus hymeniophilus genome sequencing and assembly.</title>
        <authorList>
            <person name="Kramer G."/>
            <person name="Nodwell J."/>
        </authorList>
    </citation>
    <scope>NUCLEOTIDE SEQUENCE</scope>
    <source>
        <strain evidence="2">ATCC 34498</strain>
    </source>
</reference>
<evidence type="ECO:0000313" key="2">
    <source>
        <dbReference type="EMBL" id="KAG0648023.1"/>
    </source>
</evidence>
<dbReference type="OrthoDB" id="262547at2759"/>
<dbReference type="Pfam" id="PF11735">
    <property type="entry name" value="CAP59_mtransfer"/>
    <property type="match status" value="1"/>
</dbReference>
<gene>
    <name evidence="2" type="ORF">D0Z07_5770</name>
</gene>
<dbReference type="Proteomes" id="UP000785200">
    <property type="component" value="Unassembled WGS sequence"/>
</dbReference>
<dbReference type="InterPro" id="IPR021047">
    <property type="entry name" value="Mannosyltransferase_CMT1"/>
</dbReference>
<keyword evidence="3" id="KW-1185">Reference proteome</keyword>
<dbReference type="EMBL" id="VNKQ01000011">
    <property type="protein sequence ID" value="KAG0648023.1"/>
    <property type="molecule type" value="Genomic_DNA"/>
</dbReference>
<keyword evidence="1" id="KW-0472">Membrane</keyword>
<keyword evidence="1" id="KW-1133">Transmembrane helix</keyword>
<evidence type="ECO:0000313" key="3">
    <source>
        <dbReference type="Proteomes" id="UP000785200"/>
    </source>
</evidence>
<comment type="caution">
    <text evidence="2">The sequence shown here is derived from an EMBL/GenBank/DDBJ whole genome shotgun (WGS) entry which is preliminary data.</text>
</comment>